<dbReference type="AlphaFoldDB" id="A0A2N5UTY3"/>
<feature type="compositionally biased region" description="Polar residues" evidence="1">
    <location>
        <begin position="110"/>
        <end position="123"/>
    </location>
</feature>
<comment type="caution">
    <text evidence="2">The sequence shown here is derived from an EMBL/GenBank/DDBJ whole genome shotgun (WGS) entry which is preliminary data.</text>
</comment>
<dbReference type="EMBL" id="PGCI01000092">
    <property type="protein sequence ID" value="PLW41218.1"/>
    <property type="molecule type" value="Genomic_DNA"/>
</dbReference>
<organism evidence="2 3">
    <name type="scientific">Puccinia coronata f. sp. avenae</name>
    <dbReference type="NCBI Taxonomy" id="200324"/>
    <lineage>
        <taxon>Eukaryota</taxon>
        <taxon>Fungi</taxon>
        <taxon>Dikarya</taxon>
        <taxon>Basidiomycota</taxon>
        <taxon>Pucciniomycotina</taxon>
        <taxon>Pucciniomycetes</taxon>
        <taxon>Pucciniales</taxon>
        <taxon>Pucciniaceae</taxon>
        <taxon>Puccinia</taxon>
    </lineage>
</organism>
<protein>
    <submittedName>
        <fullName evidence="2">Uncharacterized protein</fullName>
    </submittedName>
</protein>
<reference evidence="2 3" key="1">
    <citation type="submission" date="2017-11" db="EMBL/GenBank/DDBJ databases">
        <title>De novo assembly and phasing of dikaryotic genomes from two isolates of Puccinia coronata f. sp. avenae, the causal agent of oat crown rust.</title>
        <authorList>
            <person name="Miller M.E."/>
            <person name="Zhang Y."/>
            <person name="Omidvar V."/>
            <person name="Sperschneider J."/>
            <person name="Schwessinger B."/>
            <person name="Raley C."/>
            <person name="Palmer J.M."/>
            <person name="Garnica D."/>
            <person name="Upadhyaya N."/>
            <person name="Rathjen J."/>
            <person name="Taylor J.M."/>
            <person name="Park R.F."/>
            <person name="Dodds P.N."/>
            <person name="Hirsch C.D."/>
            <person name="Kianian S.F."/>
            <person name="Figueroa M."/>
        </authorList>
    </citation>
    <scope>NUCLEOTIDE SEQUENCE [LARGE SCALE GENOMIC DNA]</scope>
    <source>
        <strain evidence="2">12SD80</strain>
    </source>
</reference>
<evidence type="ECO:0000313" key="2">
    <source>
        <dbReference type="EMBL" id="PLW41218.1"/>
    </source>
</evidence>
<sequence>MQVLAPHVVPILTILHLISSYRCPHVHHLQPRSFATAGSAFVRGGEAMEAANSGSAIAKDTTIGKNTYSLQKTMGDGLPGLGTHSRLKPTMESIPGNSELGSPHPAGSPEPSSNPDKQKNSYTPEPHEATPDPGLPPIKDRPSKLALDPSASQWKAMKANMKLNAFKIWTKVSKFKAKKTGSWSKARDNWNAFKETTQEKMIKWFNRFKTLWMKPEVPNETLEAWKESLKPESQRKFDIEVTAERIPPDFLESIQFDGAKFRTAKGFLKTSGYSLGNGKEFTLENFAKLLKQKIPPRTDSNGIKVPQPYEQYLKTLRSHVITQKAISEVRNALEGLERMTLAKSLPGKEALEPINKLLENIKPEQLTEFESERELASNSIAKTNWWFTMSDRVPSYFRDFRETDYTQFIAARSIQLSEKAPKELENAIFSTVEEVIHALPKNLDLTKELYRYSLIRDFERALEDMKIPVQRFIGETTNEQFAKFLQEDSKIRPHLESYINKLGEKEFERFFKDNPSLIYQKVTQTVQDPDKIPYALKNYKNSLNKEDWEVLQNVKNRGTFRKKMNIIRQKTVESEDPNKEKYLETLNNLEKDAINKNSINYPYIEDLFHRGMIDEVTYNKLNPVDGMVKSKFMENLGTQEDFSKILMENFKNKLLKITTDPALKNEQVVEEAKDIASKSYLEKLDNDAKKIYLTKEAFMEKDSMHFDQAIQVYDEGMIKKYLLNMDNDFFAEAYVEAHLSPVDQPKLELKKFLDEVGVKRFQQFDNDALNKKVNDYDDRLVEFFQNPLVEDDKRLKG</sequence>
<dbReference type="Proteomes" id="UP000235392">
    <property type="component" value="Unassembled WGS sequence"/>
</dbReference>
<feature type="region of interest" description="Disordered" evidence="1">
    <location>
        <begin position="74"/>
        <end position="149"/>
    </location>
</feature>
<proteinExistence type="predicted"/>
<evidence type="ECO:0000313" key="3">
    <source>
        <dbReference type="Proteomes" id="UP000235392"/>
    </source>
</evidence>
<accession>A0A2N5UTY3</accession>
<gene>
    <name evidence="2" type="ORF">PCASD_10124</name>
</gene>
<name>A0A2N5UTY3_9BASI</name>
<evidence type="ECO:0000256" key="1">
    <source>
        <dbReference type="SAM" id="MobiDB-lite"/>
    </source>
</evidence>